<protein>
    <recommendedName>
        <fullName evidence="10">ALKBH5</fullName>
    </recommendedName>
</protein>
<dbReference type="PANTHER" id="PTHR32074">
    <property type="entry name" value="RNA DEMETHYLASE ALKBH5"/>
    <property type="match status" value="1"/>
</dbReference>
<evidence type="ECO:0000256" key="5">
    <source>
        <dbReference type="ARBA" id="ARBA00023002"/>
    </source>
</evidence>
<dbReference type="OrthoDB" id="271595at2759"/>
<evidence type="ECO:0008006" key="10">
    <source>
        <dbReference type="Google" id="ProtNLM"/>
    </source>
</evidence>
<organism evidence="8 9">
    <name type="scientific">Bugula neritina</name>
    <name type="common">Brown bryozoan</name>
    <name type="synonym">Sertularia neritina</name>
    <dbReference type="NCBI Taxonomy" id="10212"/>
    <lineage>
        <taxon>Eukaryota</taxon>
        <taxon>Metazoa</taxon>
        <taxon>Spiralia</taxon>
        <taxon>Lophotrochozoa</taxon>
        <taxon>Bryozoa</taxon>
        <taxon>Gymnolaemata</taxon>
        <taxon>Cheilostomatida</taxon>
        <taxon>Flustrina</taxon>
        <taxon>Buguloidea</taxon>
        <taxon>Bugulidae</taxon>
        <taxon>Bugula</taxon>
    </lineage>
</organism>
<dbReference type="InterPro" id="IPR032860">
    <property type="entry name" value="ALKBH5"/>
</dbReference>
<sequence length="123" mass="14413">MSDSALSFGVKFSFKPIRCSRPTYRLPLKRGRITAMSGYAANNVTHCVRPQDTKHRRAVIILRRVFEDAPRLSSDDILRMQNPSNYSNESSSAWLSDIHRQSKRERNEHYDNSHRSRKRSRYS</sequence>
<dbReference type="EMBL" id="VXIV02003144">
    <property type="protein sequence ID" value="KAF6020805.1"/>
    <property type="molecule type" value="Genomic_DNA"/>
</dbReference>
<dbReference type="AlphaFoldDB" id="A0A7J7J3X6"/>
<feature type="region of interest" description="Disordered" evidence="7">
    <location>
        <begin position="73"/>
        <end position="123"/>
    </location>
</feature>
<dbReference type="PANTHER" id="PTHR32074:SF2">
    <property type="entry name" value="RNA DEMETHYLASE ALKBH5"/>
    <property type="match status" value="1"/>
</dbReference>
<keyword evidence="4" id="KW-0223">Dioxygenase</keyword>
<dbReference type="GO" id="GO:0006406">
    <property type="term" value="P:mRNA export from nucleus"/>
    <property type="evidence" value="ECO:0007669"/>
    <property type="project" value="TreeGrafter"/>
</dbReference>
<comment type="caution">
    <text evidence="8">The sequence shown here is derived from an EMBL/GenBank/DDBJ whole genome shotgun (WGS) entry which is preliminary data.</text>
</comment>
<gene>
    <name evidence="8" type="ORF">EB796_020881</name>
</gene>
<name>A0A7J7J3X6_BUGNE</name>
<evidence type="ECO:0000313" key="9">
    <source>
        <dbReference type="Proteomes" id="UP000593567"/>
    </source>
</evidence>
<accession>A0A7J7J3X6</accession>
<evidence type="ECO:0000256" key="3">
    <source>
        <dbReference type="ARBA" id="ARBA00022723"/>
    </source>
</evidence>
<dbReference type="GO" id="GO:0046872">
    <property type="term" value="F:metal ion binding"/>
    <property type="evidence" value="ECO:0007669"/>
    <property type="project" value="UniProtKB-KW"/>
</dbReference>
<dbReference type="GO" id="GO:0006397">
    <property type="term" value="P:mRNA processing"/>
    <property type="evidence" value="ECO:0007669"/>
    <property type="project" value="InterPro"/>
</dbReference>
<dbReference type="Gene3D" id="2.60.120.590">
    <property type="entry name" value="Alpha-ketoglutarate-dependent dioxygenase AlkB-like"/>
    <property type="match status" value="1"/>
</dbReference>
<keyword evidence="3" id="KW-0479">Metal-binding</keyword>
<evidence type="ECO:0000256" key="7">
    <source>
        <dbReference type="SAM" id="MobiDB-lite"/>
    </source>
</evidence>
<evidence type="ECO:0000256" key="6">
    <source>
        <dbReference type="ARBA" id="ARBA00023004"/>
    </source>
</evidence>
<dbReference type="GO" id="GO:0035515">
    <property type="term" value="F:oxidative RNA demethylase activity"/>
    <property type="evidence" value="ECO:0007669"/>
    <property type="project" value="InterPro"/>
</dbReference>
<feature type="compositionally biased region" description="Polar residues" evidence="7">
    <location>
        <begin position="81"/>
        <end position="94"/>
    </location>
</feature>
<keyword evidence="6" id="KW-0408">Iron</keyword>
<keyword evidence="5" id="KW-0560">Oxidoreductase</keyword>
<evidence type="ECO:0000313" key="8">
    <source>
        <dbReference type="EMBL" id="KAF6020805.1"/>
    </source>
</evidence>
<evidence type="ECO:0000256" key="2">
    <source>
        <dbReference type="ARBA" id="ARBA00007879"/>
    </source>
</evidence>
<proteinExistence type="inferred from homology"/>
<reference evidence="8" key="1">
    <citation type="submission" date="2020-06" db="EMBL/GenBank/DDBJ databases">
        <title>Draft genome of Bugula neritina, a colonial animal packing powerful symbionts and potential medicines.</title>
        <authorList>
            <person name="Rayko M."/>
        </authorList>
    </citation>
    <scope>NUCLEOTIDE SEQUENCE [LARGE SCALE GENOMIC DNA]</scope>
    <source>
        <strain evidence="8">Kwan_BN1</strain>
    </source>
</reference>
<dbReference type="GO" id="GO:0005634">
    <property type="term" value="C:nucleus"/>
    <property type="evidence" value="ECO:0007669"/>
    <property type="project" value="TreeGrafter"/>
</dbReference>
<comment type="cofactor">
    <cofactor evidence="1">
        <name>Fe(2+)</name>
        <dbReference type="ChEBI" id="CHEBI:29033"/>
    </cofactor>
</comment>
<dbReference type="InterPro" id="IPR037151">
    <property type="entry name" value="AlkB-like_sf"/>
</dbReference>
<keyword evidence="9" id="KW-1185">Reference proteome</keyword>
<evidence type="ECO:0000256" key="1">
    <source>
        <dbReference type="ARBA" id="ARBA00001954"/>
    </source>
</evidence>
<comment type="similarity">
    <text evidence="2">Belongs to the alkB family.</text>
</comment>
<evidence type="ECO:0000256" key="4">
    <source>
        <dbReference type="ARBA" id="ARBA00022964"/>
    </source>
</evidence>
<dbReference type="Proteomes" id="UP000593567">
    <property type="component" value="Unassembled WGS sequence"/>
</dbReference>
<feature type="compositionally biased region" description="Basic and acidic residues" evidence="7">
    <location>
        <begin position="97"/>
        <end position="114"/>
    </location>
</feature>